<gene>
    <name evidence="3" type="ORF">J2800_004954</name>
</gene>
<dbReference type="EC" id="3.1.1.17" evidence="3"/>
<dbReference type="Gene3D" id="2.120.10.30">
    <property type="entry name" value="TolB, C-terminal domain"/>
    <property type="match status" value="1"/>
</dbReference>
<keyword evidence="1 3" id="KW-0378">Hydrolase</keyword>
<dbReference type="PRINTS" id="PR01790">
    <property type="entry name" value="SMP30FAMILY"/>
</dbReference>
<comment type="caution">
    <text evidence="3">The sequence shown here is derived from an EMBL/GenBank/DDBJ whole genome shotgun (WGS) entry which is preliminary data.</text>
</comment>
<dbReference type="Proteomes" id="UP001262754">
    <property type="component" value="Unassembled WGS sequence"/>
</dbReference>
<name>A0ABU1N6V2_9CAUL</name>
<dbReference type="PANTHER" id="PTHR47572">
    <property type="entry name" value="LIPOPROTEIN-RELATED"/>
    <property type="match status" value="1"/>
</dbReference>
<proteinExistence type="predicted"/>
<dbReference type="GO" id="GO:0004341">
    <property type="term" value="F:gluconolactonase activity"/>
    <property type="evidence" value="ECO:0007669"/>
    <property type="project" value="UniProtKB-EC"/>
</dbReference>
<reference evidence="3 4" key="1">
    <citation type="submission" date="2023-07" db="EMBL/GenBank/DDBJ databases">
        <title>Sorghum-associated microbial communities from plants grown in Nebraska, USA.</title>
        <authorList>
            <person name="Schachtman D."/>
        </authorList>
    </citation>
    <scope>NUCLEOTIDE SEQUENCE [LARGE SCALE GENOMIC DNA]</scope>
    <source>
        <strain evidence="3 4">DS2154</strain>
    </source>
</reference>
<dbReference type="InterPro" id="IPR011042">
    <property type="entry name" value="6-blade_b-propeller_TolB-like"/>
</dbReference>
<protein>
    <submittedName>
        <fullName evidence="3">Gluconolactonase</fullName>
        <ecNumber evidence="3">3.1.1.17</ecNumber>
    </submittedName>
</protein>
<sequence length="316" mass="33798">MTYPIVGQIHRLSSKLDAVVAPDAEIQQLADGFIWAEGPVWVRDGGYLVFSDVPGNVMYRWSAADGVSEVLNPSGYDGPPTDAFAEPGQNGMALDATGHLLACDHGNRALARIDLKTREKTFVVDRWQGKRFNSPNDLAAAKTGAIYFTDPTYGLKGRNASPLRELDFNGVYRLRPDGTLDLLDAELSFPNGIALSPDQSRLYVSVSDPDDPKLVVYDLGADGLPTSKALFFDAMPLRAAGGPGLPDGLCLDTEGRLYATGPGGVLVLTSQAELIGVIETGTAIANCAFGEDGRTLFLASNHTLARVRLKTTGLVW</sequence>
<evidence type="ECO:0000259" key="2">
    <source>
        <dbReference type="Pfam" id="PF08450"/>
    </source>
</evidence>
<keyword evidence="4" id="KW-1185">Reference proteome</keyword>
<dbReference type="InterPro" id="IPR005511">
    <property type="entry name" value="SMP-30"/>
</dbReference>
<dbReference type="SUPFAM" id="SSF63829">
    <property type="entry name" value="Calcium-dependent phosphotriesterase"/>
    <property type="match status" value="1"/>
</dbReference>
<dbReference type="InterPro" id="IPR051262">
    <property type="entry name" value="SMP-30/CGR1_Lactonase"/>
</dbReference>
<dbReference type="InterPro" id="IPR013658">
    <property type="entry name" value="SGL"/>
</dbReference>
<accession>A0ABU1N6V2</accession>
<dbReference type="EMBL" id="JAVDRL010000021">
    <property type="protein sequence ID" value="MDR6534183.1"/>
    <property type="molecule type" value="Genomic_DNA"/>
</dbReference>
<evidence type="ECO:0000313" key="3">
    <source>
        <dbReference type="EMBL" id="MDR6534183.1"/>
    </source>
</evidence>
<evidence type="ECO:0000256" key="1">
    <source>
        <dbReference type="ARBA" id="ARBA00022801"/>
    </source>
</evidence>
<dbReference type="PANTHER" id="PTHR47572:SF4">
    <property type="entry name" value="LACTONASE DRP35"/>
    <property type="match status" value="1"/>
</dbReference>
<dbReference type="Pfam" id="PF08450">
    <property type="entry name" value="SGL"/>
    <property type="match status" value="1"/>
</dbReference>
<feature type="domain" description="SMP-30/Gluconolactonase/LRE-like region" evidence="2">
    <location>
        <begin position="35"/>
        <end position="301"/>
    </location>
</feature>
<organism evidence="3 4">
    <name type="scientific">Caulobacter rhizosphaerae</name>
    <dbReference type="NCBI Taxonomy" id="2010972"/>
    <lineage>
        <taxon>Bacteria</taxon>
        <taxon>Pseudomonadati</taxon>
        <taxon>Pseudomonadota</taxon>
        <taxon>Alphaproteobacteria</taxon>
        <taxon>Caulobacterales</taxon>
        <taxon>Caulobacteraceae</taxon>
        <taxon>Caulobacter</taxon>
    </lineage>
</organism>
<dbReference type="RefSeq" id="WP_310035369.1">
    <property type="nucleotide sequence ID" value="NZ_JAVDRL010000021.1"/>
</dbReference>
<evidence type="ECO:0000313" key="4">
    <source>
        <dbReference type="Proteomes" id="UP001262754"/>
    </source>
</evidence>